<comment type="caution">
    <text evidence="3">The sequence shown here is derived from an EMBL/GenBank/DDBJ whole genome shotgun (WGS) entry which is preliminary data.</text>
</comment>
<protein>
    <recommendedName>
        <fullName evidence="5">Aminotransferase-like plant mobile domain-containing protein</fullName>
    </recommendedName>
</protein>
<evidence type="ECO:0000313" key="3">
    <source>
        <dbReference type="EMBL" id="MQL77861.1"/>
    </source>
</evidence>
<feature type="coiled-coil region" evidence="1">
    <location>
        <begin position="273"/>
        <end position="409"/>
    </location>
</feature>
<evidence type="ECO:0000256" key="2">
    <source>
        <dbReference type="SAM" id="MobiDB-lite"/>
    </source>
</evidence>
<dbReference type="PANTHER" id="PTHR46033:SF8">
    <property type="entry name" value="PROTEIN MAINTENANCE OF MERISTEMS-LIKE"/>
    <property type="match status" value="1"/>
</dbReference>
<accession>A0A843U2U9</accession>
<dbReference type="AlphaFoldDB" id="A0A843U2U9"/>
<reference evidence="3" key="1">
    <citation type="submission" date="2017-07" db="EMBL/GenBank/DDBJ databases">
        <title>Taro Niue Genome Assembly and Annotation.</title>
        <authorList>
            <person name="Atibalentja N."/>
            <person name="Keating K."/>
            <person name="Fields C.J."/>
        </authorList>
    </citation>
    <scope>NUCLEOTIDE SEQUENCE</scope>
    <source>
        <strain evidence="3">Niue_2</strain>
        <tissue evidence="3">Leaf</tissue>
    </source>
</reference>
<organism evidence="3 4">
    <name type="scientific">Colocasia esculenta</name>
    <name type="common">Wild taro</name>
    <name type="synonym">Arum esculentum</name>
    <dbReference type="NCBI Taxonomy" id="4460"/>
    <lineage>
        <taxon>Eukaryota</taxon>
        <taxon>Viridiplantae</taxon>
        <taxon>Streptophyta</taxon>
        <taxon>Embryophyta</taxon>
        <taxon>Tracheophyta</taxon>
        <taxon>Spermatophyta</taxon>
        <taxon>Magnoliopsida</taxon>
        <taxon>Liliopsida</taxon>
        <taxon>Araceae</taxon>
        <taxon>Aroideae</taxon>
        <taxon>Colocasieae</taxon>
        <taxon>Colocasia</taxon>
    </lineage>
</organism>
<dbReference type="PANTHER" id="PTHR46033">
    <property type="entry name" value="PROTEIN MAIN-LIKE 2"/>
    <property type="match status" value="1"/>
</dbReference>
<keyword evidence="4" id="KW-1185">Reference proteome</keyword>
<dbReference type="InterPro" id="IPR044824">
    <property type="entry name" value="MAIN-like"/>
</dbReference>
<feature type="region of interest" description="Disordered" evidence="2">
    <location>
        <begin position="465"/>
        <end position="514"/>
    </location>
</feature>
<feature type="compositionally biased region" description="Basic and acidic residues" evidence="2">
    <location>
        <begin position="505"/>
        <end position="514"/>
    </location>
</feature>
<sequence>MQEIPAFPSQGQVRAFSWLMNLVNAITLDMRGFIGMWHLNFMVILAKNMKETWWGFDALGALVERWHPHTHTFVFQGFEASVLLEEIWGYTRFPMGRGTLVEGRQMMVPLMTRWAVAPDPRVTDRRAGDVWVALDHYLHDQVVWTPYVGEADASHPAVAAGRPLFDRHLLLLCLGTCEVLYLELVVRTLGWHQPAIEVPSLGREGHSRRRFFAEDRDWGADHGSTVAYWREGGEQVVRVTDLQDSSAYMKDYQARYAGRLRLDRRVMPESQDIRLLEGRLAEQEVELTRLRAEVRTLRGELLRAQASRDAGASSSAQPAGGDLAVRLQRALNRAEARVRELEEQAREIGAQRQGGDVATLQAQMESLRLELEARISGLEAERRTMVTAMEELRDDRATMRGRLLEARESQREAETARSRIAADYEILKDRVLKKRREQQRQAQQATPARTGSAFASLDDIVSLGDPSVVRGGVQRPEASTASRPPLPDRRREREEDEVSSSRRQRPAEGERREE</sequence>
<gene>
    <name evidence="3" type="ORF">Taro_010277</name>
</gene>
<dbReference type="EMBL" id="NMUH01000370">
    <property type="protein sequence ID" value="MQL77861.1"/>
    <property type="molecule type" value="Genomic_DNA"/>
</dbReference>
<keyword evidence="1" id="KW-0175">Coiled coil</keyword>
<dbReference type="GO" id="GO:0010073">
    <property type="term" value="P:meristem maintenance"/>
    <property type="evidence" value="ECO:0007669"/>
    <property type="project" value="InterPro"/>
</dbReference>
<evidence type="ECO:0000256" key="1">
    <source>
        <dbReference type="SAM" id="Coils"/>
    </source>
</evidence>
<evidence type="ECO:0000313" key="4">
    <source>
        <dbReference type="Proteomes" id="UP000652761"/>
    </source>
</evidence>
<evidence type="ECO:0008006" key="5">
    <source>
        <dbReference type="Google" id="ProtNLM"/>
    </source>
</evidence>
<proteinExistence type="predicted"/>
<dbReference type="Proteomes" id="UP000652761">
    <property type="component" value="Unassembled WGS sequence"/>
</dbReference>
<name>A0A843U2U9_COLES</name>